<name>A0A0F9MRQ6_9ZZZZ</name>
<dbReference type="EMBL" id="LAZR01008349">
    <property type="protein sequence ID" value="KKM79330.1"/>
    <property type="molecule type" value="Genomic_DNA"/>
</dbReference>
<evidence type="ECO:0000313" key="1">
    <source>
        <dbReference type="EMBL" id="KKM79330.1"/>
    </source>
</evidence>
<proteinExistence type="predicted"/>
<reference evidence="1" key="1">
    <citation type="journal article" date="2015" name="Nature">
        <title>Complex archaea that bridge the gap between prokaryotes and eukaryotes.</title>
        <authorList>
            <person name="Spang A."/>
            <person name="Saw J.H."/>
            <person name="Jorgensen S.L."/>
            <person name="Zaremba-Niedzwiedzka K."/>
            <person name="Martijn J."/>
            <person name="Lind A.E."/>
            <person name="van Eijk R."/>
            <person name="Schleper C."/>
            <person name="Guy L."/>
            <person name="Ettema T.J."/>
        </authorList>
    </citation>
    <scope>NUCLEOTIDE SEQUENCE</scope>
</reference>
<accession>A0A0F9MRQ6</accession>
<comment type="caution">
    <text evidence="1">The sequence shown here is derived from an EMBL/GenBank/DDBJ whole genome shotgun (WGS) entry which is preliminary data.</text>
</comment>
<protein>
    <submittedName>
        <fullName evidence="1">Uncharacterized protein</fullName>
    </submittedName>
</protein>
<organism evidence="1">
    <name type="scientific">marine sediment metagenome</name>
    <dbReference type="NCBI Taxonomy" id="412755"/>
    <lineage>
        <taxon>unclassified sequences</taxon>
        <taxon>metagenomes</taxon>
        <taxon>ecological metagenomes</taxon>
    </lineage>
</organism>
<dbReference type="AlphaFoldDB" id="A0A0F9MRQ6"/>
<sequence>MAKQDMDDYTIEEWTPEQIAEQKAAFPLSEPKSIAVTEGREGTSSYMVVGFFDSREEADAFLVTLEREALIEASFLKWVKEATQTFVSDYDEVRKVVRAAL</sequence>
<gene>
    <name evidence="1" type="ORF">LCGC14_1350970</name>
</gene>